<sequence>MATMTSAEVLIDAYERIREVVHHTVDGLGAQALTFRIDPAANSIAWLIWHLTRVQDDHLAEVAGVEQVWTAHGWYDRFGLSLDPGDTGYGHGPAEVAAVTASAELLTGYYDAVHEQTLRFLQGLTDADLPRIVDRRWDPPVTLGVRLVSVISDDLQHAGQAAYLRGVFDRRNG</sequence>
<accession>A0A9X2EFS1</accession>
<gene>
    <name evidence="1" type="ORF">NDR86_31820</name>
</gene>
<dbReference type="Gene3D" id="1.20.120.450">
    <property type="entry name" value="dinb family like domain"/>
    <property type="match status" value="1"/>
</dbReference>
<dbReference type="InterPro" id="IPR034660">
    <property type="entry name" value="DinB/YfiT-like"/>
</dbReference>
<protein>
    <submittedName>
        <fullName evidence="1">DinB family protein</fullName>
    </submittedName>
</protein>
<name>A0A9X2EFS1_9NOCA</name>
<dbReference type="AlphaFoldDB" id="A0A9X2EFS1"/>
<organism evidence="1 2">
    <name type="scientific">Nocardia pulmonis</name>
    <dbReference type="NCBI Taxonomy" id="2951408"/>
    <lineage>
        <taxon>Bacteria</taxon>
        <taxon>Bacillati</taxon>
        <taxon>Actinomycetota</taxon>
        <taxon>Actinomycetes</taxon>
        <taxon>Mycobacteriales</taxon>
        <taxon>Nocardiaceae</taxon>
        <taxon>Nocardia</taxon>
    </lineage>
</organism>
<proteinExistence type="predicted"/>
<dbReference type="Proteomes" id="UP001139157">
    <property type="component" value="Unassembled WGS sequence"/>
</dbReference>
<dbReference type="SUPFAM" id="SSF109854">
    <property type="entry name" value="DinB/YfiT-like putative metalloenzymes"/>
    <property type="match status" value="1"/>
</dbReference>
<dbReference type="EMBL" id="JAMRXG010000019">
    <property type="protein sequence ID" value="MCM6778083.1"/>
    <property type="molecule type" value="Genomic_DNA"/>
</dbReference>
<keyword evidence="2" id="KW-1185">Reference proteome</keyword>
<dbReference type="Pfam" id="PF04978">
    <property type="entry name" value="MST"/>
    <property type="match status" value="1"/>
</dbReference>
<dbReference type="NCBIfam" id="NF047843">
    <property type="entry name" value="MST_Rv0443"/>
    <property type="match status" value="1"/>
</dbReference>
<evidence type="ECO:0000313" key="2">
    <source>
        <dbReference type="Proteomes" id="UP001139157"/>
    </source>
</evidence>
<reference evidence="1" key="1">
    <citation type="submission" date="2022-06" db="EMBL/GenBank/DDBJ databases">
        <title>Novel species in genus nocardia.</title>
        <authorList>
            <person name="Li F."/>
        </authorList>
    </citation>
    <scope>NUCLEOTIDE SEQUENCE</scope>
    <source>
        <strain evidence="1">CDC141</strain>
    </source>
</reference>
<evidence type="ECO:0000313" key="1">
    <source>
        <dbReference type="EMBL" id="MCM6778083.1"/>
    </source>
</evidence>
<comment type="caution">
    <text evidence="1">The sequence shown here is derived from an EMBL/GenBank/DDBJ whole genome shotgun (WGS) entry which is preliminary data.</text>
</comment>
<dbReference type="InterPro" id="IPR007061">
    <property type="entry name" value="MST-like"/>
</dbReference>